<keyword evidence="3" id="KW-1185">Reference proteome</keyword>
<evidence type="ECO:0000256" key="1">
    <source>
        <dbReference type="SAM" id="Phobius"/>
    </source>
</evidence>
<dbReference type="Proteomes" id="UP000239907">
    <property type="component" value="Unassembled WGS sequence"/>
</dbReference>
<reference evidence="2 3" key="1">
    <citation type="submission" date="2016-12" db="EMBL/GenBank/DDBJ databases">
        <title>Study of bacterial adaptation to deep sea.</title>
        <authorList>
            <person name="Song J."/>
            <person name="Yoshizawa S."/>
            <person name="Kogure K."/>
        </authorList>
    </citation>
    <scope>NUCLEOTIDE SEQUENCE [LARGE SCALE GENOMIC DNA]</scope>
    <source>
        <strain evidence="2 3">SAORIC-165</strain>
    </source>
</reference>
<evidence type="ECO:0000313" key="2">
    <source>
        <dbReference type="EMBL" id="PQJ28876.1"/>
    </source>
</evidence>
<keyword evidence="1" id="KW-0812">Transmembrane</keyword>
<comment type="caution">
    <text evidence="2">The sequence shown here is derived from an EMBL/GenBank/DDBJ whole genome shotgun (WGS) entry which is preliminary data.</text>
</comment>
<keyword evidence="1" id="KW-1133">Transmembrane helix</keyword>
<organism evidence="2 3">
    <name type="scientific">Rubritalea profundi</name>
    <dbReference type="NCBI Taxonomy" id="1658618"/>
    <lineage>
        <taxon>Bacteria</taxon>
        <taxon>Pseudomonadati</taxon>
        <taxon>Verrucomicrobiota</taxon>
        <taxon>Verrucomicrobiia</taxon>
        <taxon>Verrucomicrobiales</taxon>
        <taxon>Rubritaleaceae</taxon>
        <taxon>Rubritalea</taxon>
    </lineage>
</organism>
<dbReference type="RefSeq" id="WP_105043364.1">
    <property type="nucleotide sequence ID" value="NZ_MQWA01000001.1"/>
</dbReference>
<dbReference type="AlphaFoldDB" id="A0A2S7U1I9"/>
<name>A0A2S7U1I9_9BACT</name>
<gene>
    <name evidence="2" type="ORF">BSZ32_10490</name>
</gene>
<accession>A0A2S7U1I9</accession>
<evidence type="ECO:0000313" key="3">
    <source>
        <dbReference type="Proteomes" id="UP000239907"/>
    </source>
</evidence>
<keyword evidence="1" id="KW-0472">Membrane</keyword>
<dbReference type="EMBL" id="MQWA01000001">
    <property type="protein sequence ID" value="PQJ28876.1"/>
    <property type="molecule type" value="Genomic_DNA"/>
</dbReference>
<protein>
    <submittedName>
        <fullName evidence="2">Uncharacterized protein</fullName>
    </submittedName>
</protein>
<sequence>MIPADDTKEENFLTDDEARRIKILTSGLTRLYAAEALDQDGAATLSHKITNVALHGSMEELEAMEIYIGDENESEPVQSYFQNTRTELLVRRAEINRVDRWAERDRSLFLAEWKFWFGHKISSTFWCKLVLASVSIFSLIVATIIVTRWNRKVS</sequence>
<feature type="transmembrane region" description="Helical" evidence="1">
    <location>
        <begin position="129"/>
        <end position="149"/>
    </location>
</feature>
<proteinExistence type="predicted"/>